<keyword evidence="3" id="KW-1185">Reference proteome</keyword>
<dbReference type="EMBL" id="BMXR01000003">
    <property type="protein sequence ID" value="GGX48585.1"/>
    <property type="molecule type" value="Genomic_DNA"/>
</dbReference>
<organism evidence="2 3">
    <name type="scientific">Saccharospirillum salsuginis</name>
    <dbReference type="NCBI Taxonomy" id="418750"/>
    <lineage>
        <taxon>Bacteria</taxon>
        <taxon>Pseudomonadati</taxon>
        <taxon>Pseudomonadota</taxon>
        <taxon>Gammaproteobacteria</taxon>
        <taxon>Oceanospirillales</taxon>
        <taxon>Saccharospirillaceae</taxon>
        <taxon>Saccharospirillum</taxon>
    </lineage>
</organism>
<reference evidence="2" key="2">
    <citation type="submission" date="2020-09" db="EMBL/GenBank/DDBJ databases">
        <authorList>
            <person name="Sun Q."/>
            <person name="Kim S."/>
        </authorList>
    </citation>
    <scope>NUCLEOTIDE SEQUENCE</scope>
    <source>
        <strain evidence="2">KCTC 22169</strain>
    </source>
</reference>
<feature type="signal peptide" evidence="1">
    <location>
        <begin position="1"/>
        <end position="24"/>
    </location>
</feature>
<dbReference type="AlphaFoldDB" id="A0A918N6Z4"/>
<sequence>MKRLLTTLALTAIMAPLVAGTVFAHGGSGSGGSMMGNGSMMGGDSMMGPGMMEDYSDEQWNRFDRSFRDMNRLMERIHQSDDPEEHYRLMHDHMHELQNGMMMMGEGWRMGSPDNGGDTDDWDGRMRNMERQMFLMQQMLNQMIEREAAEYDEGGE</sequence>
<evidence type="ECO:0000313" key="2">
    <source>
        <dbReference type="EMBL" id="GGX48585.1"/>
    </source>
</evidence>
<reference evidence="2" key="1">
    <citation type="journal article" date="2014" name="Int. J. Syst. Evol. Microbiol.">
        <title>Complete genome sequence of Corynebacterium casei LMG S-19264T (=DSM 44701T), isolated from a smear-ripened cheese.</title>
        <authorList>
            <consortium name="US DOE Joint Genome Institute (JGI-PGF)"/>
            <person name="Walter F."/>
            <person name="Albersmeier A."/>
            <person name="Kalinowski J."/>
            <person name="Ruckert C."/>
        </authorList>
    </citation>
    <scope>NUCLEOTIDE SEQUENCE</scope>
    <source>
        <strain evidence="2">KCTC 22169</strain>
    </source>
</reference>
<name>A0A918N6Z4_9GAMM</name>
<dbReference type="Proteomes" id="UP000626148">
    <property type="component" value="Unassembled WGS sequence"/>
</dbReference>
<gene>
    <name evidence="2" type="ORF">GCM10007392_14550</name>
</gene>
<evidence type="ECO:0008006" key="4">
    <source>
        <dbReference type="Google" id="ProtNLM"/>
    </source>
</evidence>
<accession>A0A918N6Z4</accession>
<proteinExistence type="predicted"/>
<dbReference type="RefSeq" id="WP_189607878.1">
    <property type="nucleotide sequence ID" value="NZ_BMXR01000003.1"/>
</dbReference>
<keyword evidence="1" id="KW-0732">Signal</keyword>
<protein>
    <recommendedName>
        <fullName evidence="4">Zinc resistance-associated protein</fullName>
    </recommendedName>
</protein>
<evidence type="ECO:0000256" key="1">
    <source>
        <dbReference type="SAM" id="SignalP"/>
    </source>
</evidence>
<comment type="caution">
    <text evidence="2">The sequence shown here is derived from an EMBL/GenBank/DDBJ whole genome shotgun (WGS) entry which is preliminary data.</text>
</comment>
<feature type="chain" id="PRO_5037195283" description="Zinc resistance-associated protein" evidence="1">
    <location>
        <begin position="25"/>
        <end position="156"/>
    </location>
</feature>
<evidence type="ECO:0000313" key="3">
    <source>
        <dbReference type="Proteomes" id="UP000626148"/>
    </source>
</evidence>